<evidence type="ECO:0000256" key="4">
    <source>
        <dbReference type="ARBA" id="ARBA00023128"/>
    </source>
</evidence>
<evidence type="ECO:0000256" key="1">
    <source>
        <dbReference type="ARBA" id="ARBA00004173"/>
    </source>
</evidence>
<dbReference type="PANTHER" id="PTHR10746:SF6">
    <property type="entry name" value="LARGE RIBOSOMAL SUBUNIT PROTEIN UL4M"/>
    <property type="match status" value="1"/>
</dbReference>
<dbReference type="GeneTree" id="ENSGT00390000014512"/>
<keyword evidence="4" id="KW-0496">Mitochondrion</keyword>
<evidence type="ECO:0000256" key="5">
    <source>
        <dbReference type="ARBA" id="ARBA00023274"/>
    </source>
</evidence>
<dbReference type="InParanoid" id="F6R725"/>
<dbReference type="AlphaFoldDB" id="F6R725"/>
<dbReference type="STRING" id="7719.ENSCINP00000006378"/>
<evidence type="ECO:0000313" key="9">
    <source>
        <dbReference type="Ensembl" id="ENSCINP00000006378.3"/>
    </source>
</evidence>
<feature type="compositionally biased region" description="Basic residues" evidence="8">
    <location>
        <begin position="143"/>
        <end position="158"/>
    </location>
</feature>
<dbReference type="Ensembl" id="ENSCINT00000006378.3">
    <property type="protein sequence ID" value="ENSCINP00000006378.3"/>
    <property type="gene ID" value="ENSCING00000003144.3"/>
</dbReference>
<evidence type="ECO:0000256" key="3">
    <source>
        <dbReference type="ARBA" id="ARBA00022980"/>
    </source>
</evidence>
<dbReference type="PANTHER" id="PTHR10746">
    <property type="entry name" value="50S RIBOSOMAL PROTEIN L4"/>
    <property type="match status" value="1"/>
</dbReference>
<comment type="subcellular location">
    <subcellularLocation>
        <location evidence="1">Mitochondrion</location>
    </subcellularLocation>
</comment>
<evidence type="ECO:0000313" key="10">
    <source>
        <dbReference type="Proteomes" id="UP000008144"/>
    </source>
</evidence>
<dbReference type="GO" id="GO:0005743">
    <property type="term" value="C:mitochondrial inner membrane"/>
    <property type="evidence" value="ECO:0007669"/>
    <property type="project" value="UniProtKB-ARBA"/>
</dbReference>
<keyword evidence="10" id="KW-1185">Reference proteome</keyword>
<name>F6R725_CIOIN</name>
<dbReference type="Gene3D" id="3.40.1370.10">
    <property type="match status" value="1"/>
</dbReference>
<protein>
    <recommendedName>
        <fullName evidence="6">Large ribosomal subunit protein uL4m</fullName>
    </recommendedName>
    <alternativeName>
        <fullName evidence="7">39S ribosomal protein L4, mitochondrial</fullName>
    </alternativeName>
</protein>
<dbReference type="GO" id="GO:0003735">
    <property type="term" value="F:structural constituent of ribosome"/>
    <property type="evidence" value="ECO:0000318"/>
    <property type="project" value="GO_Central"/>
</dbReference>
<reference evidence="9" key="4">
    <citation type="submission" date="2025-09" db="UniProtKB">
        <authorList>
            <consortium name="Ensembl"/>
        </authorList>
    </citation>
    <scope>IDENTIFICATION</scope>
</reference>
<keyword evidence="5" id="KW-0687">Ribonucleoprotein</keyword>
<evidence type="ECO:0000256" key="7">
    <source>
        <dbReference type="ARBA" id="ARBA00082711"/>
    </source>
</evidence>
<comment type="similarity">
    <text evidence="2">Belongs to the universal ribosomal protein uL4 family.</text>
</comment>
<keyword evidence="3" id="KW-0689">Ribosomal protein</keyword>
<dbReference type="HOGENOM" id="CLU_041575_3_3_1"/>
<dbReference type="FunFam" id="3.40.1370.10:FF:000005">
    <property type="entry name" value="39S ribosomal protein L4, mitochondrial"/>
    <property type="match status" value="1"/>
</dbReference>
<evidence type="ECO:0000256" key="2">
    <source>
        <dbReference type="ARBA" id="ARBA00010528"/>
    </source>
</evidence>
<dbReference type="GO" id="GO:0006412">
    <property type="term" value="P:translation"/>
    <property type="evidence" value="ECO:0007669"/>
    <property type="project" value="InterPro"/>
</dbReference>
<dbReference type="Proteomes" id="UP000008144">
    <property type="component" value="Chromosome 7"/>
</dbReference>
<accession>F6R725</accession>
<dbReference type="Pfam" id="PF00573">
    <property type="entry name" value="Ribosomal_L4"/>
    <property type="match status" value="1"/>
</dbReference>
<dbReference type="SUPFAM" id="SSF52166">
    <property type="entry name" value="Ribosomal protein L4"/>
    <property type="match status" value="1"/>
</dbReference>
<dbReference type="EMBL" id="EAAA01002326">
    <property type="status" value="NOT_ANNOTATED_CDS"/>
    <property type="molecule type" value="Genomic_DNA"/>
</dbReference>
<organism evidence="9 10">
    <name type="scientific">Ciona intestinalis</name>
    <name type="common">Transparent sea squirt</name>
    <name type="synonym">Ascidia intestinalis</name>
    <dbReference type="NCBI Taxonomy" id="7719"/>
    <lineage>
        <taxon>Eukaryota</taxon>
        <taxon>Metazoa</taxon>
        <taxon>Chordata</taxon>
        <taxon>Tunicata</taxon>
        <taxon>Ascidiacea</taxon>
        <taxon>Phlebobranchia</taxon>
        <taxon>Cionidae</taxon>
        <taxon>Ciona</taxon>
    </lineage>
</organism>
<reference evidence="10" key="1">
    <citation type="journal article" date="2002" name="Science">
        <title>The draft genome of Ciona intestinalis: insights into chordate and vertebrate origins.</title>
        <authorList>
            <person name="Dehal P."/>
            <person name="Satou Y."/>
            <person name="Campbell R.K."/>
            <person name="Chapman J."/>
            <person name="Degnan B."/>
            <person name="De Tomaso A."/>
            <person name="Davidson B."/>
            <person name="Di Gregorio A."/>
            <person name="Gelpke M."/>
            <person name="Goodstein D.M."/>
            <person name="Harafuji N."/>
            <person name="Hastings K.E."/>
            <person name="Ho I."/>
            <person name="Hotta K."/>
            <person name="Huang W."/>
            <person name="Kawashima T."/>
            <person name="Lemaire P."/>
            <person name="Martinez D."/>
            <person name="Meinertzhagen I.A."/>
            <person name="Necula S."/>
            <person name="Nonaka M."/>
            <person name="Putnam N."/>
            <person name="Rash S."/>
            <person name="Saiga H."/>
            <person name="Satake M."/>
            <person name="Terry A."/>
            <person name="Yamada L."/>
            <person name="Wang H.G."/>
            <person name="Awazu S."/>
            <person name="Azumi K."/>
            <person name="Boore J."/>
            <person name="Branno M."/>
            <person name="Chin-Bow S."/>
            <person name="DeSantis R."/>
            <person name="Doyle S."/>
            <person name="Francino P."/>
            <person name="Keys D.N."/>
            <person name="Haga S."/>
            <person name="Hayashi H."/>
            <person name="Hino K."/>
            <person name="Imai K.S."/>
            <person name="Inaba K."/>
            <person name="Kano S."/>
            <person name="Kobayashi K."/>
            <person name="Kobayashi M."/>
            <person name="Lee B.I."/>
            <person name="Makabe K.W."/>
            <person name="Manohar C."/>
            <person name="Matassi G."/>
            <person name="Medina M."/>
            <person name="Mochizuki Y."/>
            <person name="Mount S."/>
            <person name="Morishita T."/>
            <person name="Miura S."/>
            <person name="Nakayama A."/>
            <person name="Nishizaka S."/>
            <person name="Nomoto H."/>
            <person name="Ohta F."/>
            <person name="Oishi K."/>
            <person name="Rigoutsos I."/>
            <person name="Sano M."/>
            <person name="Sasaki A."/>
            <person name="Sasakura Y."/>
            <person name="Shoguchi E."/>
            <person name="Shin-i T."/>
            <person name="Spagnuolo A."/>
            <person name="Stainier D."/>
            <person name="Suzuki M.M."/>
            <person name="Tassy O."/>
            <person name="Takatori N."/>
            <person name="Tokuoka M."/>
            <person name="Yagi K."/>
            <person name="Yoshizaki F."/>
            <person name="Wada S."/>
            <person name="Zhang C."/>
            <person name="Hyatt P.D."/>
            <person name="Larimer F."/>
            <person name="Detter C."/>
            <person name="Doggett N."/>
            <person name="Glavina T."/>
            <person name="Hawkins T."/>
            <person name="Richardson P."/>
            <person name="Lucas S."/>
            <person name="Kohara Y."/>
            <person name="Levine M."/>
            <person name="Satoh N."/>
            <person name="Rokhsar D.S."/>
        </authorList>
    </citation>
    <scope>NUCLEOTIDE SEQUENCE [LARGE SCALE GENOMIC DNA]</scope>
</reference>
<evidence type="ECO:0000256" key="8">
    <source>
        <dbReference type="SAM" id="MobiDB-lite"/>
    </source>
</evidence>
<proteinExistence type="inferred from homology"/>
<evidence type="ECO:0000256" key="6">
    <source>
        <dbReference type="ARBA" id="ARBA00040565"/>
    </source>
</evidence>
<dbReference type="GO" id="GO:0005840">
    <property type="term" value="C:ribosome"/>
    <property type="evidence" value="ECO:0007669"/>
    <property type="project" value="UniProtKB-KW"/>
</dbReference>
<dbReference type="FunCoup" id="F6R725">
    <property type="interactions" value="324"/>
</dbReference>
<reference evidence="9" key="3">
    <citation type="submission" date="2025-08" db="UniProtKB">
        <authorList>
            <consortium name="Ensembl"/>
        </authorList>
    </citation>
    <scope>IDENTIFICATION</scope>
</reference>
<dbReference type="InterPro" id="IPR013005">
    <property type="entry name" value="Ribosomal_uL4-like"/>
</dbReference>
<dbReference type="InterPro" id="IPR023574">
    <property type="entry name" value="Ribosomal_uL4_dom_sf"/>
</dbReference>
<sequence length="313" mass="36344">YFRFKMKLCCRKLISPARFILQSIQSRNSHVNREDFIPPNLVMAKVNPLLHNVTIQEVPKISDKIPVFRHCVEKLPKNKNAISVWLDNLLHARPQYNSVVQLHPVLFDTHPRMDILHSVVRWQQEYREVDYSWSRTRAEIGRGKKKPWPQKGTGRARHGSSNSPLWVKGGISQGPRGPRASFYELNPNTLLDGLLIALSIKHIQNDLIIIESAQISQDMPDFDEYLENRNLSEASMLLVHAENENISYLEHLAEDSKLLNIMPLYGLNVCSILKHDKLVLSRCILDELEHKVLWHKTRYPWLGSPHNFYIDMP</sequence>
<feature type="region of interest" description="Disordered" evidence="8">
    <location>
        <begin position="142"/>
        <end position="173"/>
    </location>
</feature>
<dbReference type="GO" id="GO:1990904">
    <property type="term" value="C:ribonucleoprotein complex"/>
    <property type="evidence" value="ECO:0007669"/>
    <property type="project" value="UniProtKB-KW"/>
</dbReference>
<dbReference type="InterPro" id="IPR002136">
    <property type="entry name" value="Ribosomal_uL4"/>
</dbReference>
<dbReference type="OMA" id="WIENTDA"/>
<reference evidence="9" key="2">
    <citation type="journal article" date="2008" name="Genome Biol.">
        <title>Improved genome assembly and evidence-based global gene model set for the chordate Ciona intestinalis: new insight into intron and operon populations.</title>
        <authorList>
            <person name="Satou Y."/>
            <person name="Mineta K."/>
            <person name="Ogasawara M."/>
            <person name="Sasakura Y."/>
            <person name="Shoguchi E."/>
            <person name="Ueno K."/>
            <person name="Yamada L."/>
            <person name="Matsumoto J."/>
            <person name="Wasserscheid J."/>
            <person name="Dewar K."/>
            <person name="Wiley G.B."/>
            <person name="Macmil S.L."/>
            <person name="Roe B.A."/>
            <person name="Zeller R.W."/>
            <person name="Hastings K.E."/>
            <person name="Lemaire P."/>
            <person name="Lindquist E."/>
            <person name="Endo T."/>
            <person name="Hotta K."/>
            <person name="Inaba K."/>
        </authorList>
    </citation>
    <scope>NUCLEOTIDE SEQUENCE [LARGE SCALE GENOMIC DNA]</scope>
    <source>
        <strain evidence="9">wild type</strain>
    </source>
</reference>